<accession>B4JPG1</accession>
<dbReference type="EMBL" id="CH916372">
    <property type="protein sequence ID" value="EDV98791.1"/>
    <property type="molecule type" value="Genomic_DNA"/>
</dbReference>
<proteinExistence type="inferred from homology"/>
<comment type="similarity">
    <text evidence="1">Belongs to the SDHAF4 family.</text>
</comment>
<evidence type="ECO:0000256" key="3">
    <source>
        <dbReference type="SAM" id="MobiDB-lite"/>
    </source>
</evidence>
<dbReference type="PhylomeDB" id="B4JPG1"/>
<dbReference type="KEGG" id="dgr:6566623"/>
<feature type="region of interest" description="Disordered" evidence="3">
    <location>
        <begin position="77"/>
        <end position="119"/>
    </location>
</feature>
<gene>
    <name evidence="4" type="primary">Dgri\GH13408</name>
    <name evidence="4" type="ORF">Dgri_GH13408</name>
</gene>
<organism evidence="5">
    <name type="scientific">Drosophila grimshawi</name>
    <name type="common">Hawaiian fruit fly</name>
    <name type="synonym">Idiomyia grimshawi</name>
    <dbReference type="NCBI Taxonomy" id="7222"/>
    <lineage>
        <taxon>Eukaryota</taxon>
        <taxon>Metazoa</taxon>
        <taxon>Ecdysozoa</taxon>
        <taxon>Arthropoda</taxon>
        <taxon>Hexapoda</taxon>
        <taxon>Insecta</taxon>
        <taxon>Pterygota</taxon>
        <taxon>Neoptera</taxon>
        <taxon>Endopterygota</taxon>
        <taxon>Diptera</taxon>
        <taxon>Brachycera</taxon>
        <taxon>Muscomorpha</taxon>
        <taxon>Ephydroidea</taxon>
        <taxon>Drosophilidae</taxon>
        <taxon>Drosophila</taxon>
        <taxon>Hawaiian Drosophila</taxon>
    </lineage>
</organism>
<dbReference type="Proteomes" id="UP000001070">
    <property type="component" value="Unassembled WGS sequence"/>
</dbReference>
<dbReference type="InterPro" id="IPR012875">
    <property type="entry name" value="SDHF4"/>
</dbReference>
<dbReference type="PANTHER" id="PTHR28524">
    <property type="entry name" value="SUCCINATE DEHYDROGENASE ASSEMBLY FACTOR 4, MITOCHONDRIAL"/>
    <property type="match status" value="1"/>
</dbReference>
<evidence type="ECO:0000256" key="1">
    <source>
        <dbReference type="ARBA" id="ARBA00005701"/>
    </source>
</evidence>
<evidence type="ECO:0000313" key="4">
    <source>
        <dbReference type="EMBL" id="EDV98791.1"/>
    </source>
</evidence>
<evidence type="ECO:0000313" key="5">
    <source>
        <dbReference type="Proteomes" id="UP000001070"/>
    </source>
</evidence>
<dbReference type="eggNOG" id="KOG3245">
    <property type="taxonomic scope" value="Eukaryota"/>
</dbReference>
<dbReference type="HOGENOM" id="CLU_2063856_0_0_1"/>
<dbReference type="FunCoup" id="B4JPG1">
    <property type="interactions" value="84"/>
</dbReference>
<dbReference type="AlphaFoldDB" id="B4JPG1"/>
<protein>
    <recommendedName>
        <fullName evidence="2">Succinate dehydrogenase assembly factor 4, mitochondrial</fullName>
    </recommendedName>
</protein>
<keyword evidence="5" id="KW-1185">Reference proteome</keyword>
<dbReference type="STRING" id="7222.B4JPG1"/>
<dbReference type="OMA" id="IASIRFY"/>
<dbReference type="GO" id="GO:0005739">
    <property type="term" value="C:mitochondrion"/>
    <property type="evidence" value="ECO:0007669"/>
    <property type="project" value="TreeGrafter"/>
</dbReference>
<evidence type="ECO:0000256" key="2">
    <source>
        <dbReference type="ARBA" id="ARBA00022170"/>
    </source>
</evidence>
<dbReference type="GO" id="GO:0034553">
    <property type="term" value="P:mitochondrial respiratory chain complex II assembly"/>
    <property type="evidence" value="ECO:0007669"/>
    <property type="project" value="TreeGrafter"/>
</dbReference>
<dbReference type="InParanoid" id="B4JPG1"/>
<dbReference type="OrthoDB" id="201362at2759"/>
<name>B4JPG1_DROGR</name>
<reference evidence="4 5" key="1">
    <citation type="journal article" date="2007" name="Nature">
        <title>Evolution of genes and genomes on the Drosophila phylogeny.</title>
        <authorList>
            <consortium name="Drosophila 12 Genomes Consortium"/>
            <person name="Clark A.G."/>
            <person name="Eisen M.B."/>
            <person name="Smith D.R."/>
            <person name="Bergman C.M."/>
            <person name="Oliver B."/>
            <person name="Markow T.A."/>
            <person name="Kaufman T.C."/>
            <person name="Kellis M."/>
            <person name="Gelbart W."/>
            <person name="Iyer V.N."/>
            <person name="Pollard D.A."/>
            <person name="Sackton T.B."/>
            <person name="Larracuente A.M."/>
            <person name="Singh N.D."/>
            <person name="Abad J.P."/>
            <person name="Abt D.N."/>
            <person name="Adryan B."/>
            <person name="Aguade M."/>
            <person name="Akashi H."/>
            <person name="Anderson W.W."/>
            <person name="Aquadro C.F."/>
            <person name="Ardell D.H."/>
            <person name="Arguello R."/>
            <person name="Artieri C.G."/>
            <person name="Barbash D.A."/>
            <person name="Barker D."/>
            <person name="Barsanti P."/>
            <person name="Batterham P."/>
            <person name="Batzoglou S."/>
            <person name="Begun D."/>
            <person name="Bhutkar A."/>
            <person name="Blanco E."/>
            <person name="Bosak S.A."/>
            <person name="Bradley R.K."/>
            <person name="Brand A.D."/>
            <person name="Brent M.R."/>
            <person name="Brooks A.N."/>
            <person name="Brown R.H."/>
            <person name="Butlin R.K."/>
            <person name="Caggese C."/>
            <person name="Calvi B.R."/>
            <person name="Bernardo de Carvalho A."/>
            <person name="Caspi A."/>
            <person name="Castrezana S."/>
            <person name="Celniker S.E."/>
            <person name="Chang J.L."/>
            <person name="Chapple C."/>
            <person name="Chatterji S."/>
            <person name="Chinwalla A."/>
            <person name="Civetta A."/>
            <person name="Clifton S.W."/>
            <person name="Comeron J.M."/>
            <person name="Costello J.C."/>
            <person name="Coyne J.A."/>
            <person name="Daub J."/>
            <person name="David R.G."/>
            <person name="Delcher A.L."/>
            <person name="Delehaunty K."/>
            <person name="Do C.B."/>
            <person name="Ebling H."/>
            <person name="Edwards K."/>
            <person name="Eickbush T."/>
            <person name="Evans J.D."/>
            <person name="Filipski A."/>
            <person name="Findeiss S."/>
            <person name="Freyhult E."/>
            <person name="Fulton L."/>
            <person name="Fulton R."/>
            <person name="Garcia A.C."/>
            <person name="Gardiner A."/>
            <person name="Garfield D.A."/>
            <person name="Garvin B.E."/>
            <person name="Gibson G."/>
            <person name="Gilbert D."/>
            <person name="Gnerre S."/>
            <person name="Godfrey J."/>
            <person name="Good R."/>
            <person name="Gotea V."/>
            <person name="Gravely B."/>
            <person name="Greenberg A.J."/>
            <person name="Griffiths-Jones S."/>
            <person name="Gross S."/>
            <person name="Guigo R."/>
            <person name="Gustafson E.A."/>
            <person name="Haerty W."/>
            <person name="Hahn M.W."/>
            <person name="Halligan D.L."/>
            <person name="Halpern A.L."/>
            <person name="Halter G.M."/>
            <person name="Han M.V."/>
            <person name="Heger A."/>
            <person name="Hillier L."/>
            <person name="Hinrichs A.S."/>
            <person name="Holmes I."/>
            <person name="Hoskins R.A."/>
            <person name="Hubisz M.J."/>
            <person name="Hultmark D."/>
            <person name="Huntley M.A."/>
            <person name="Jaffe D.B."/>
            <person name="Jagadeeshan S."/>
            <person name="Jeck W.R."/>
            <person name="Johnson J."/>
            <person name="Jones C.D."/>
            <person name="Jordan W.C."/>
            <person name="Karpen G.H."/>
            <person name="Kataoka E."/>
            <person name="Keightley P.D."/>
            <person name="Kheradpour P."/>
            <person name="Kirkness E.F."/>
            <person name="Koerich L.B."/>
            <person name="Kristiansen K."/>
            <person name="Kudrna D."/>
            <person name="Kulathinal R.J."/>
            <person name="Kumar S."/>
            <person name="Kwok R."/>
            <person name="Lander E."/>
            <person name="Langley C.H."/>
            <person name="Lapoint R."/>
            <person name="Lazzaro B.P."/>
            <person name="Lee S.J."/>
            <person name="Levesque L."/>
            <person name="Li R."/>
            <person name="Lin C.F."/>
            <person name="Lin M.F."/>
            <person name="Lindblad-Toh K."/>
            <person name="Llopart A."/>
            <person name="Long M."/>
            <person name="Low L."/>
            <person name="Lozovsky E."/>
            <person name="Lu J."/>
            <person name="Luo M."/>
            <person name="Machado C.A."/>
            <person name="Makalowski W."/>
            <person name="Marzo M."/>
            <person name="Matsuda M."/>
            <person name="Matzkin L."/>
            <person name="McAllister B."/>
            <person name="McBride C.S."/>
            <person name="McKernan B."/>
            <person name="McKernan K."/>
            <person name="Mendez-Lago M."/>
            <person name="Minx P."/>
            <person name="Mollenhauer M.U."/>
            <person name="Montooth K."/>
            <person name="Mount S.M."/>
            <person name="Mu X."/>
            <person name="Myers E."/>
            <person name="Negre B."/>
            <person name="Newfeld S."/>
            <person name="Nielsen R."/>
            <person name="Noor M.A."/>
            <person name="O'Grady P."/>
            <person name="Pachter L."/>
            <person name="Papaceit M."/>
            <person name="Parisi M.J."/>
            <person name="Parisi M."/>
            <person name="Parts L."/>
            <person name="Pedersen J.S."/>
            <person name="Pesole G."/>
            <person name="Phillippy A.M."/>
            <person name="Ponting C.P."/>
            <person name="Pop M."/>
            <person name="Porcelli D."/>
            <person name="Powell J.R."/>
            <person name="Prohaska S."/>
            <person name="Pruitt K."/>
            <person name="Puig M."/>
            <person name="Quesneville H."/>
            <person name="Ram K.R."/>
            <person name="Rand D."/>
            <person name="Rasmussen M.D."/>
            <person name="Reed L.K."/>
            <person name="Reenan R."/>
            <person name="Reily A."/>
            <person name="Remington K.A."/>
            <person name="Rieger T.T."/>
            <person name="Ritchie M.G."/>
            <person name="Robin C."/>
            <person name="Rogers Y.H."/>
            <person name="Rohde C."/>
            <person name="Rozas J."/>
            <person name="Rubenfield M.J."/>
            <person name="Ruiz A."/>
            <person name="Russo S."/>
            <person name="Salzberg S.L."/>
            <person name="Sanchez-Gracia A."/>
            <person name="Saranga D.J."/>
            <person name="Sato H."/>
            <person name="Schaeffer S.W."/>
            <person name="Schatz M.C."/>
            <person name="Schlenke T."/>
            <person name="Schwartz R."/>
            <person name="Segarra C."/>
            <person name="Singh R.S."/>
            <person name="Sirot L."/>
            <person name="Sirota M."/>
            <person name="Sisneros N.B."/>
            <person name="Smith C.D."/>
            <person name="Smith T.F."/>
            <person name="Spieth J."/>
            <person name="Stage D.E."/>
            <person name="Stark A."/>
            <person name="Stephan W."/>
            <person name="Strausberg R.L."/>
            <person name="Strempel S."/>
            <person name="Sturgill D."/>
            <person name="Sutton G."/>
            <person name="Sutton G.G."/>
            <person name="Tao W."/>
            <person name="Teichmann S."/>
            <person name="Tobari Y.N."/>
            <person name="Tomimura Y."/>
            <person name="Tsolas J.M."/>
            <person name="Valente V.L."/>
            <person name="Venter E."/>
            <person name="Venter J.C."/>
            <person name="Vicario S."/>
            <person name="Vieira F.G."/>
            <person name="Vilella A.J."/>
            <person name="Villasante A."/>
            <person name="Walenz B."/>
            <person name="Wang J."/>
            <person name="Wasserman M."/>
            <person name="Watts T."/>
            <person name="Wilson D."/>
            <person name="Wilson R.K."/>
            <person name="Wing R.A."/>
            <person name="Wolfner M.F."/>
            <person name="Wong A."/>
            <person name="Wong G.K."/>
            <person name="Wu C.I."/>
            <person name="Wu G."/>
            <person name="Yamamoto D."/>
            <person name="Yang H.P."/>
            <person name="Yang S.P."/>
            <person name="Yorke J.A."/>
            <person name="Yoshida K."/>
            <person name="Zdobnov E."/>
            <person name="Zhang P."/>
            <person name="Zhang Y."/>
            <person name="Zimin A.V."/>
            <person name="Baldwin J."/>
            <person name="Abdouelleil A."/>
            <person name="Abdulkadir J."/>
            <person name="Abebe A."/>
            <person name="Abera B."/>
            <person name="Abreu J."/>
            <person name="Acer S.C."/>
            <person name="Aftuck L."/>
            <person name="Alexander A."/>
            <person name="An P."/>
            <person name="Anderson E."/>
            <person name="Anderson S."/>
            <person name="Arachi H."/>
            <person name="Azer M."/>
            <person name="Bachantsang P."/>
            <person name="Barry A."/>
            <person name="Bayul T."/>
            <person name="Berlin A."/>
            <person name="Bessette D."/>
            <person name="Bloom T."/>
            <person name="Blye J."/>
            <person name="Boguslavskiy L."/>
            <person name="Bonnet C."/>
            <person name="Boukhgalter B."/>
            <person name="Bourzgui I."/>
            <person name="Brown A."/>
            <person name="Cahill P."/>
            <person name="Channer S."/>
            <person name="Cheshatsang Y."/>
            <person name="Chuda L."/>
            <person name="Citroen M."/>
            <person name="Collymore A."/>
            <person name="Cooke P."/>
            <person name="Costello M."/>
            <person name="D'Aco K."/>
            <person name="Daza R."/>
            <person name="De Haan G."/>
            <person name="DeGray S."/>
            <person name="DeMaso C."/>
            <person name="Dhargay N."/>
            <person name="Dooley K."/>
            <person name="Dooley E."/>
            <person name="Doricent M."/>
            <person name="Dorje P."/>
            <person name="Dorjee K."/>
            <person name="Dupes A."/>
            <person name="Elong R."/>
            <person name="Falk J."/>
            <person name="Farina A."/>
            <person name="Faro S."/>
            <person name="Ferguson D."/>
            <person name="Fisher S."/>
            <person name="Foley C.D."/>
            <person name="Franke A."/>
            <person name="Friedrich D."/>
            <person name="Gadbois L."/>
            <person name="Gearin G."/>
            <person name="Gearin C.R."/>
            <person name="Giannoukos G."/>
            <person name="Goode T."/>
            <person name="Graham J."/>
            <person name="Grandbois E."/>
            <person name="Grewal S."/>
            <person name="Gyaltsen K."/>
            <person name="Hafez N."/>
            <person name="Hagos B."/>
            <person name="Hall J."/>
            <person name="Henson C."/>
            <person name="Hollinger A."/>
            <person name="Honan T."/>
            <person name="Huard M.D."/>
            <person name="Hughes L."/>
            <person name="Hurhula B."/>
            <person name="Husby M.E."/>
            <person name="Kamat A."/>
            <person name="Kanga B."/>
            <person name="Kashin S."/>
            <person name="Khazanovich D."/>
            <person name="Kisner P."/>
            <person name="Lance K."/>
            <person name="Lara M."/>
            <person name="Lee W."/>
            <person name="Lennon N."/>
            <person name="Letendre F."/>
            <person name="LeVine R."/>
            <person name="Lipovsky A."/>
            <person name="Liu X."/>
            <person name="Liu J."/>
            <person name="Liu S."/>
            <person name="Lokyitsang T."/>
            <person name="Lokyitsang Y."/>
            <person name="Lubonja R."/>
            <person name="Lui A."/>
            <person name="MacDonald P."/>
            <person name="Magnisalis V."/>
            <person name="Maru K."/>
            <person name="Matthews C."/>
            <person name="McCusker W."/>
            <person name="McDonough S."/>
            <person name="Mehta T."/>
            <person name="Meldrim J."/>
            <person name="Meneus L."/>
            <person name="Mihai O."/>
            <person name="Mihalev A."/>
            <person name="Mihova T."/>
            <person name="Mittelman R."/>
            <person name="Mlenga V."/>
            <person name="Montmayeur A."/>
            <person name="Mulrain L."/>
            <person name="Navidi A."/>
            <person name="Naylor J."/>
            <person name="Negash T."/>
            <person name="Nguyen T."/>
            <person name="Nguyen N."/>
            <person name="Nicol R."/>
            <person name="Norbu C."/>
            <person name="Norbu N."/>
            <person name="Novod N."/>
            <person name="O'Neill B."/>
            <person name="Osman S."/>
            <person name="Markiewicz E."/>
            <person name="Oyono O.L."/>
            <person name="Patti C."/>
            <person name="Phunkhang P."/>
            <person name="Pierre F."/>
            <person name="Priest M."/>
            <person name="Raghuraman S."/>
            <person name="Rege F."/>
            <person name="Reyes R."/>
            <person name="Rise C."/>
            <person name="Rogov P."/>
            <person name="Ross K."/>
            <person name="Ryan E."/>
            <person name="Settipalli S."/>
            <person name="Shea T."/>
            <person name="Sherpa N."/>
            <person name="Shi L."/>
            <person name="Shih D."/>
            <person name="Sparrow T."/>
            <person name="Spaulding J."/>
            <person name="Stalker J."/>
            <person name="Stange-Thomann N."/>
            <person name="Stavropoulos S."/>
            <person name="Stone C."/>
            <person name="Strader C."/>
            <person name="Tesfaye S."/>
            <person name="Thomson T."/>
            <person name="Thoulutsang Y."/>
            <person name="Thoulutsang D."/>
            <person name="Topham K."/>
            <person name="Topping I."/>
            <person name="Tsamla T."/>
            <person name="Vassiliev H."/>
            <person name="Vo A."/>
            <person name="Wangchuk T."/>
            <person name="Wangdi T."/>
            <person name="Weiand M."/>
            <person name="Wilkinson J."/>
            <person name="Wilson A."/>
            <person name="Yadav S."/>
            <person name="Young G."/>
            <person name="Yu Q."/>
            <person name="Zembek L."/>
            <person name="Zhong D."/>
            <person name="Zimmer A."/>
            <person name="Zwirko Z."/>
            <person name="Jaffe D.B."/>
            <person name="Alvarez P."/>
            <person name="Brockman W."/>
            <person name="Butler J."/>
            <person name="Chin C."/>
            <person name="Gnerre S."/>
            <person name="Grabherr M."/>
            <person name="Kleber M."/>
            <person name="Mauceli E."/>
            <person name="MacCallum I."/>
        </authorList>
    </citation>
    <scope>NUCLEOTIDE SEQUENCE [LARGE SCALE GENOMIC DNA]</scope>
    <source>
        <strain evidence="5">Tucson 15287-2541.00</strain>
    </source>
</reference>
<dbReference type="Pfam" id="PF07896">
    <property type="entry name" value="DUF1674"/>
    <property type="match status" value="1"/>
</dbReference>
<sequence length="119" mass="13711">MIRLLGNHKWCSIASIRFYGDSVDAKIQEEELIKEQTKDIKEEQQSKPSERYLKFKEKLRSDAPVIKVAKGMIHPAHEKEPLLPWPNNTNPHTGEIGGPRGLEPTRYGDWQTKGRVTDF</sequence>
<dbReference type="PANTHER" id="PTHR28524:SF3">
    <property type="entry name" value="SUCCINATE DEHYDROGENASE ASSEMBLY FACTOR 4, MITOCHONDRIAL"/>
    <property type="match status" value="1"/>
</dbReference>